<sequence length="155" mass="17949">MRENFKKKFPWILVDEQGKEKTVTQSSDLKQVPDVDGALVEGTVATGITDSKRRDKKSASKKNPKGANVERTIEEKVKGVNRIEISEMTKRFPDKSQLGKKVNEIARERKRQRTTYLGHTQPYDWVYTLHAVNKLNDIARVNFPIVRKFTSYRQL</sequence>
<feature type="region of interest" description="Disordered" evidence="1">
    <location>
        <begin position="43"/>
        <end position="70"/>
    </location>
</feature>
<gene>
    <name evidence="3" type="primary">LOC108624655</name>
</gene>
<dbReference type="AlphaFoldDB" id="A0AAJ7S1V2"/>
<reference evidence="3" key="1">
    <citation type="submission" date="2025-08" db="UniProtKB">
        <authorList>
            <consortium name="RefSeq"/>
        </authorList>
    </citation>
    <scope>IDENTIFICATION</scope>
    <source>
        <tissue evidence="3">Whole body</tissue>
    </source>
</reference>
<evidence type="ECO:0000313" key="3">
    <source>
        <dbReference type="RefSeq" id="XP_026669093.1"/>
    </source>
</evidence>
<dbReference type="Proteomes" id="UP000694925">
    <property type="component" value="Unplaced"/>
</dbReference>
<accession>A0AAJ7S1V2</accession>
<keyword evidence="2" id="KW-1185">Reference proteome</keyword>
<dbReference type="KEGG" id="ccal:108624655"/>
<dbReference type="GeneID" id="108624655"/>
<name>A0AAJ7S1V2_9HYME</name>
<dbReference type="RefSeq" id="XP_026669093.1">
    <property type="nucleotide sequence ID" value="XM_026813292.1"/>
</dbReference>
<protein>
    <submittedName>
        <fullName evidence="3">Uncharacterized protein LOC108624655 isoform X1</fullName>
    </submittedName>
</protein>
<feature type="compositionally biased region" description="Basic residues" evidence="1">
    <location>
        <begin position="54"/>
        <end position="64"/>
    </location>
</feature>
<organism evidence="2 3">
    <name type="scientific">Ceratina calcarata</name>
    <dbReference type="NCBI Taxonomy" id="156304"/>
    <lineage>
        <taxon>Eukaryota</taxon>
        <taxon>Metazoa</taxon>
        <taxon>Ecdysozoa</taxon>
        <taxon>Arthropoda</taxon>
        <taxon>Hexapoda</taxon>
        <taxon>Insecta</taxon>
        <taxon>Pterygota</taxon>
        <taxon>Neoptera</taxon>
        <taxon>Endopterygota</taxon>
        <taxon>Hymenoptera</taxon>
        <taxon>Apocrita</taxon>
        <taxon>Aculeata</taxon>
        <taxon>Apoidea</taxon>
        <taxon>Anthophila</taxon>
        <taxon>Apidae</taxon>
        <taxon>Ceratina</taxon>
        <taxon>Zadontomerus</taxon>
    </lineage>
</organism>
<proteinExistence type="predicted"/>
<evidence type="ECO:0000313" key="2">
    <source>
        <dbReference type="Proteomes" id="UP000694925"/>
    </source>
</evidence>
<evidence type="ECO:0000256" key="1">
    <source>
        <dbReference type="SAM" id="MobiDB-lite"/>
    </source>
</evidence>